<dbReference type="SMART" id="SM00636">
    <property type="entry name" value="Glyco_18"/>
    <property type="match status" value="1"/>
</dbReference>
<dbReference type="CDD" id="cd06548">
    <property type="entry name" value="GH18_chitinase"/>
    <property type="match status" value="1"/>
</dbReference>
<accession>A0A939IL68</accession>
<dbReference type="PROSITE" id="PS01095">
    <property type="entry name" value="GH18_1"/>
    <property type="match status" value="1"/>
</dbReference>
<dbReference type="InterPro" id="IPR001223">
    <property type="entry name" value="Glyco_hydro18_cat"/>
</dbReference>
<feature type="domain" description="GH18" evidence="10">
    <location>
        <begin position="34"/>
        <end position="404"/>
    </location>
</feature>
<evidence type="ECO:0000256" key="4">
    <source>
        <dbReference type="ARBA" id="ARBA00023024"/>
    </source>
</evidence>
<evidence type="ECO:0000256" key="1">
    <source>
        <dbReference type="ARBA" id="ARBA00000822"/>
    </source>
</evidence>
<dbReference type="PANTHER" id="PTHR11177:SF317">
    <property type="entry name" value="CHITINASE 12-RELATED"/>
    <property type="match status" value="1"/>
</dbReference>
<dbReference type="GO" id="GO:0008843">
    <property type="term" value="F:endochitinase activity"/>
    <property type="evidence" value="ECO:0007669"/>
    <property type="project" value="UniProtKB-EC"/>
</dbReference>
<evidence type="ECO:0000256" key="7">
    <source>
        <dbReference type="RuleBase" id="RU000489"/>
    </source>
</evidence>
<feature type="chain" id="PRO_5037208300" description="chitinase" evidence="9">
    <location>
        <begin position="32"/>
        <end position="416"/>
    </location>
</feature>
<dbReference type="AlphaFoldDB" id="A0A939IL68"/>
<dbReference type="Gene3D" id="3.20.20.80">
    <property type="entry name" value="Glycosidases"/>
    <property type="match status" value="1"/>
</dbReference>
<keyword evidence="4" id="KW-0146">Chitin degradation</keyword>
<evidence type="ECO:0000256" key="2">
    <source>
        <dbReference type="ARBA" id="ARBA00012729"/>
    </source>
</evidence>
<comment type="catalytic activity">
    <reaction evidence="1">
        <text>Random endo-hydrolysis of N-acetyl-beta-D-glucosaminide (1-&gt;4)-beta-linkages in chitin and chitodextrins.</text>
        <dbReference type="EC" id="3.2.1.14"/>
    </reaction>
</comment>
<organism evidence="11 12">
    <name type="scientific">Bowmanella dokdonensis</name>
    <dbReference type="NCBI Taxonomy" id="751969"/>
    <lineage>
        <taxon>Bacteria</taxon>
        <taxon>Pseudomonadati</taxon>
        <taxon>Pseudomonadota</taxon>
        <taxon>Gammaproteobacteria</taxon>
        <taxon>Alteromonadales</taxon>
        <taxon>Alteromonadaceae</taxon>
        <taxon>Bowmanella</taxon>
    </lineage>
</organism>
<evidence type="ECO:0000259" key="10">
    <source>
        <dbReference type="PROSITE" id="PS51910"/>
    </source>
</evidence>
<dbReference type="InterPro" id="IPR029070">
    <property type="entry name" value="Chitinase_insertion_sf"/>
</dbReference>
<gene>
    <name evidence="11" type="ORF">J0A66_01580</name>
</gene>
<dbReference type="GO" id="GO:0006032">
    <property type="term" value="P:chitin catabolic process"/>
    <property type="evidence" value="ECO:0007669"/>
    <property type="project" value="UniProtKB-KW"/>
</dbReference>
<comment type="caution">
    <text evidence="11">The sequence shown here is derived from an EMBL/GenBank/DDBJ whole genome shotgun (WGS) entry which is preliminary data.</text>
</comment>
<dbReference type="EMBL" id="JAFKCV010000001">
    <property type="protein sequence ID" value="MBN7823903.1"/>
    <property type="molecule type" value="Genomic_DNA"/>
</dbReference>
<dbReference type="PROSITE" id="PS51910">
    <property type="entry name" value="GH18_2"/>
    <property type="match status" value="1"/>
</dbReference>
<dbReference type="Pfam" id="PF00704">
    <property type="entry name" value="Glyco_hydro_18"/>
    <property type="match status" value="1"/>
</dbReference>
<evidence type="ECO:0000256" key="6">
    <source>
        <dbReference type="ARBA" id="ARBA00023326"/>
    </source>
</evidence>
<dbReference type="Gene3D" id="3.10.50.10">
    <property type="match status" value="1"/>
</dbReference>
<dbReference type="InterPro" id="IPR050314">
    <property type="entry name" value="Glycosyl_Hydrlase_18"/>
</dbReference>
<dbReference type="InterPro" id="IPR001579">
    <property type="entry name" value="Glyco_hydro_18_chit_AS"/>
</dbReference>
<evidence type="ECO:0000256" key="9">
    <source>
        <dbReference type="SAM" id="SignalP"/>
    </source>
</evidence>
<keyword evidence="6" id="KW-0119">Carbohydrate metabolism</keyword>
<keyword evidence="3 7" id="KW-0378">Hydrolase</keyword>
<dbReference type="RefSeq" id="WP_206572006.1">
    <property type="nucleotide sequence ID" value="NZ_JAFKCV010000001.1"/>
</dbReference>
<dbReference type="InterPro" id="IPR017853">
    <property type="entry name" value="GH"/>
</dbReference>
<dbReference type="SUPFAM" id="SSF51445">
    <property type="entry name" value="(Trans)glycosidases"/>
    <property type="match status" value="1"/>
</dbReference>
<keyword evidence="12" id="KW-1185">Reference proteome</keyword>
<evidence type="ECO:0000256" key="8">
    <source>
        <dbReference type="RuleBase" id="RU004453"/>
    </source>
</evidence>
<dbReference type="PANTHER" id="PTHR11177">
    <property type="entry name" value="CHITINASE"/>
    <property type="match status" value="1"/>
</dbReference>
<reference evidence="11" key="1">
    <citation type="submission" date="2021-03" db="EMBL/GenBank/DDBJ databases">
        <title>novel species isolated from a fishpond in China.</title>
        <authorList>
            <person name="Lu H."/>
            <person name="Cai Z."/>
        </authorList>
    </citation>
    <scope>NUCLEOTIDE SEQUENCE</scope>
    <source>
        <strain evidence="11">JCM 30855</strain>
    </source>
</reference>
<dbReference type="InterPro" id="IPR011583">
    <property type="entry name" value="Chitinase_II/V-like_cat"/>
</dbReference>
<feature type="signal peptide" evidence="9">
    <location>
        <begin position="1"/>
        <end position="31"/>
    </location>
</feature>
<evidence type="ECO:0000313" key="12">
    <source>
        <dbReference type="Proteomes" id="UP000664654"/>
    </source>
</evidence>
<dbReference type="GO" id="GO:0000272">
    <property type="term" value="P:polysaccharide catabolic process"/>
    <property type="evidence" value="ECO:0007669"/>
    <property type="project" value="UniProtKB-KW"/>
</dbReference>
<evidence type="ECO:0000256" key="3">
    <source>
        <dbReference type="ARBA" id="ARBA00022801"/>
    </source>
</evidence>
<keyword evidence="5 7" id="KW-0326">Glycosidase</keyword>
<keyword evidence="9" id="KW-0732">Signal</keyword>
<dbReference type="EC" id="3.2.1.14" evidence="2"/>
<evidence type="ECO:0000313" key="11">
    <source>
        <dbReference type="EMBL" id="MBN7823903.1"/>
    </source>
</evidence>
<dbReference type="SUPFAM" id="SSF54556">
    <property type="entry name" value="Chitinase insertion domain"/>
    <property type="match status" value="1"/>
</dbReference>
<dbReference type="Proteomes" id="UP000664654">
    <property type="component" value="Unassembled WGS sequence"/>
</dbReference>
<dbReference type="GO" id="GO:0008061">
    <property type="term" value="F:chitin binding"/>
    <property type="evidence" value="ECO:0007669"/>
    <property type="project" value="InterPro"/>
</dbReference>
<comment type="similarity">
    <text evidence="8">Belongs to the glycosyl hydrolase 18 family.</text>
</comment>
<keyword evidence="6" id="KW-0624">Polysaccharide degradation</keyword>
<proteinExistence type="inferred from homology"/>
<name>A0A939IL68_9ALTE</name>
<sequence length="416" mass="45759">MRRILQDQTQPLSGVKYALCLILFCCLPAQAKQPVVASYYMASGNPMAVSNLPAEKLSHILYAFVALCGDNSGADEKTRQAIEIACRDKAPYSAVFYNEKEVVVELAAFSKLKQQHPHLRILPSFGGWTLSHPFHGMAKSEAARKHFVQSAVTLVAQHDVFDGIDIDWEYPGGGGNSQILLTGQQAQNEKQVFALLMQELRAALNNLGHSTGRDYQLTAAVSGSRDKTRAIDWQQAAPVMDYIFAMTYDFAVGDGQAAHHTNLFSSDQDTLSTAGMINNLLNAGVPPEKLVVGVAFYGRGWNNSDWHGTGFGGQQLAVSTGSYAYKELIATPPAGYEYGYDTRTEAAYYFNSATKGFISFDDTRSVRAKAKWLKDQGLAGLFSWQIVHDNGDLLDEMYKAMQSQEKDGVPLERKPQ</sequence>
<evidence type="ECO:0000256" key="5">
    <source>
        <dbReference type="ARBA" id="ARBA00023295"/>
    </source>
</evidence>
<protein>
    <recommendedName>
        <fullName evidence="2">chitinase</fullName>
        <ecNumber evidence="2">3.2.1.14</ecNumber>
    </recommendedName>
</protein>